<gene>
    <name evidence="1" type="ORF">D9758_015896</name>
</gene>
<sequence length="386" mass="44197">MFAMQMPCLLKFGRVRSGRWSRLVSGQGLGMICVGRWIRMRRSGFGVMLEISIGIPNEEHTGAPLNKTKVYPHTETWRKLPMHKHDVVYAEFFPWWIALWIKLPYFLGISSGQKPTSDGSRYPILLGTFYSSSLTTFRSFLTSNKTPPSSKLSAPTTFIRRPFTTMCGSDTLRSPKHGRYCVRFQGSRLKSARNVLEKTVWRWAGSFVVWIVHRICGGSGIPIWRRYLSSLLVLATSVKLQSPRAQSPFLVNSTIRDTLSPFTMIIHDAKEHSNTPQPSLQAHFRTYGRRRFIKLQNPRRTAYDIERFLSLIGRFWILYWSFLGLGLRWWTVLGDGMDVCGGILSRCHLSFSSSPSTSTSRTFNFFLTNITSDKTVAVEYTGDYNE</sequence>
<keyword evidence="2" id="KW-1185">Reference proteome</keyword>
<dbReference type="EMBL" id="JAACJM010000132">
    <property type="protein sequence ID" value="KAF5343858.1"/>
    <property type="molecule type" value="Genomic_DNA"/>
</dbReference>
<dbReference type="Proteomes" id="UP000559256">
    <property type="component" value="Unassembled WGS sequence"/>
</dbReference>
<reference evidence="1 2" key="1">
    <citation type="journal article" date="2020" name="ISME J.">
        <title>Uncovering the hidden diversity of litter-decomposition mechanisms in mushroom-forming fungi.</title>
        <authorList>
            <person name="Floudas D."/>
            <person name="Bentzer J."/>
            <person name="Ahren D."/>
            <person name="Johansson T."/>
            <person name="Persson P."/>
            <person name="Tunlid A."/>
        </authorList>
    </citation>
    <scope>NUCLEOTIDE SEQUENCE [LARGE SCALE GENOMIC DNA]</scope>
    <source>
        <strain evidence="1 2">CBS 291.85</strain>
    </source>
</reference>
<evidence type="ECO:0000313" key="1">
    <source>
        <dbReference type="EMBL" id="KAF5343858.1"/>
    </source>
</evidence>
<proteinExistence type="predicted"/>
<dbReference type="AlphaFoldDB" id="A0A8H5FPF6"/>
<evidence type="ECO:0000313" key="2">
    <source>
        <dbReference type="Proteomes" id="UP000559256"/>
    </source>
</evidence>
<comment type="caution">
    <text evidence="1">The sequence shown here is derived from an EMBL/GenBank/DDBJ whole genome shotgun (WGS) entry which is preliminary data.</text>
</comment>
<name>A0A8H5FPF6_9AGAR</name>
<accession>A0A8H5FPF6</accession>
<protein>
    <submittedName>
        <fullName evidence="1">Uncharacterized protein</fullName>
    </submittedName>
</protein>
<organism evidence="1 2">
    <name type="scientific">Tetrapyrgos nigripes</name>
    <dbReference type="NCBI Taxonomy" id="182062"/>
    <lineage>
        <taxon>Eukaryota</taxon>
        <taxon>Fungi</taxon>
        <taxon>Dikarya</taxon>
        <taxon>Basidiomycota</taxon>
        <taxon>Agaricomycotina</taxon>
        <taxon>Agaricomycetes</taxon>
        <taxon>Agaricomycetidae</taxon>
        <taxon>Agaricales</taxon>
        <taxon>Marasmiineae</taxon>
        <taxon>Marasmiaceae</taxon>
        <taxon>Tetrapyrgos</taxon>
    </lineage>
</organism>